<feature type="transmembrane region" description="Helical" evidence="1">
    <location>
        <begin position="43"/>
        <end position="63"/>
    </location>
</feature>
<accession>A0ABS8UAJ4</accession>
<keyword evidence="1" id="KW-0812">Transmembrane</keyword>
<feature type="transmembrane region" description="Helical" evidence="1">
    <location>
        <begin position="193"/>
        <end position="214"/>
    </location>
</feature>
<dbReference type="Proteomes" id="UP001430360">
    <property type="component" value="Unassembled WGS sequence"/>
</dbReference>
<gene>
    <name evidence="2" type="ORF">LTT95_06140</name>
</gene>
<organism evidence="2 3">
    <name type="scientific">Luteimonas fraxinea</name>
    <dbReference type="NCBI Taxonomy" id="2901869"/>
    <lineage>
        <taxon>Bacteria</taxon>
        <taxon>Pseudomonadati</taxon>
        <taxon>Pseudomonadota</taxon>
        <taxon>Gammaproteobacteria</taxon>
        <taxon>Lysobacterales</taxon>
        <taxon>Lysobacteraceae</taxon>
        <taxon>Luteimonas</taxon>
    </lineage>
</organism>
<protein>
    <recommendedName>
        <fullName evidence="4">Inner membrane protein</fullName>
    </recommendedName>
</protein>
<keyword evidence="1" id="KW-0472">Membrane</keyword>
<sequence length="449" mass="50293">MELDNREIAFLTWFSLIGGAILWKSRRSDAARKLLCLLVEPPIVRLLGAIVCYVAISVWLLSLPSWWQWSNLKTTLLWTGSFALVAVFNYEKADSGKAYFRATMLEATGITALLSFIESSHTFGLLAELAIAFLLIALAAIVAVSERDARLKSAHTVATTLLVLLSLLMIGNSIYHIATSFDDFATLHTAREFALPMLLTAMFLPFLYGLYVYATYDLVLNSFDFSIKDPALRRYARRRLVTGFRLDTAGLGKWRRHIVMFEPKDKSDIDTSIREIRQVRRRERHPHRVPPALGWLPNHATQFLASAGLPTNDYHRGHGGWWASSRYLDIGDEMLPCNIAYYLEGEEFVVTKLKLVLNVNAPNEADRAYKHFLEVISALANAATPGALRNGNVLEIRADDAPLFVNGYALVLRRIEWPNGIPGGHELAFTIEVADVAVSAKDDRSEAVK</sequence>
<keyword evidence="1" id="KW-1133">Transmembrane helix</keyword>
<name>A0ABS8UAJ4_9GAMM</name>
<feature type="transmembrane region" description="Helical" evidence="1">
    <location>
        <begin position="123"/>
        <end position="144"/>
    </location>
</feature>
<comment type="caution">
    <text evidence="2">The sequence shown here is derived from an EMBL/GenBank/DDBJ whole genome shotgun (WGS) entry which is preliminary data.</text>
</comment>
<proteinExistence type="predicted"/>
<dbReference type="RefSeq" id="WP_232135222.1">
    <property type="nucleotide sequence ID" value="NZ_JAJQKU010000002.1"/>
</dbReference>
<reference evidence="2" key="1">
    <citation type="submission" date="2021-12" db="EMBL/GenBank/DDBJ databases">
        <authorList>
            <person name="Ulrich A."/>
        </authorList>
    </citation>
    <scope>NUCLEOTIDE SEQUENCE</scope>
    <source>
        <strain evidence="2">A1P009</strain>
    </source>
</reference>
<keyword evidence="3" id="KW-1185">Reference proteome</keyword>
<evidence type="ECO:0008006" key="4">
    <source>
        <dbReference type="Google" id="ProtNLM"/>
    </source>
</evidence>
<reference evidence="2" key="2">
    <citation type="journal article" date="2022" name="Syst. Appl. Microbiol.">
        <title>Physiological and genomic characterisation of Luteimonas fraxinea sp. nov., a bacterial species associated with trees tolerant to ash dieback.</title>
        <authorList>
            <person name="Ulrich K."/>
            <person name="Becker R."/>
            <person name="Behrendt U."/>
            <person name="Kube M."/>
            <person name="Schneck V."/>
            <person name="Ulrich A."/>
        </authorList>
    </citation>
    <scope>NUCLEOTIDE SEQUENCE</scope>
    <source>
        <strain evidence="2">A1P009</strain>
    </source>
</reference>
<feature type="transmembrane region" description="Helical" evidence="1">
    <location>
        <begin position="98"/>
        <end position="117"/>
    </location>
</feature>
<evidence type="ECO:0000256" key="1">
    <source>
        <dbReference type="SAM" id="Phobius"/>
    </source>
</evidence>
<dbReference type="EMBL" id="JAJQKU010000002">
    <property type="protein sequence ID" value="MCD9096518.1"/>
    <property type="molecule type" value="Genomic_DNA"/>
</dbReference>
<evidence type="ECO:0000313" key="3">
    <source>
        <dbReference type="Proteomes" id="UP001430360"/>
    </source>
</evidence>
<feature type="transmembrane region" description="Helical" evidence="1">
    <location>
        <begin position="75"/>
        <end position="91"/>
    </location>
</feature>
<evidence type="ECO:0000313" key="2">
    <source>
        <dbReference type="EMBL" id="MCD9096518.1"/>
    </source>
</evidence>
<feature type="transmembrane region" description="Helical" evidence="1">
    <location>
        <begin position="156"/>
        <end position="178"/>
    </location>
</feature>